<sequence>MLTDVEQRNKASRQKLLSLWQVWQWPIFALGIIAVFIWSQWQQEVQNLTINQQQQQAAQLVALDQQHETALQNYLQTISDLMAHDKLLQAPNGDAARTVAQARTYEIFRTLDPARKATVLRFLNETRLINNDYHIVALTDVDAQKASLAHIDLSDTALTGCLLKGADLQGANLSNATLIFVNFQGANLQGADLHSADMHNVDLTGANLQGANLKDVQGLNDSQLARAKSLAGATMPNGSLHS</sequence>
<evidence type="ECO:0000256" key="1">
    <source>
        <dbReference type="SAM" id="Phobius"/>
    </source>
</evidence>
<dbReference type="Pfam" id="PF00805">
    <property type="entry name" value="Pentapeptide"/>
    <property type="match status" value="2"/>
</dbReference>
<name>A0A401ZVM7_9CHLR</name>
<keyword evidence="1" id="KW-1133">Transmembrane helix</keyword>
<dbReference type="InterPro" id="IPR051082">
    <property type="entry name" value="Pentapeptide-BTB/POZ_domain"/>
</dbReference>
<evidence type="ECO:0008006" key="4">
    <source>
        <dbReference type="Google" id="ProtNLM"/>
    </source>
</evidence>
<dbReference type="Gene3D" id="2.160.20.80">
    <property type="entry name" value="E3 ubiquitin-protein ligase SopA"/>
    <property type="match status" value="1"/>
</dbReference>
<dbReference type="AlphaFoldDB" id="A0A401ZVM7"/>
<comment type="caution">
    <text evidence="2">The sequence shown here is derived from an EMBL/GenBank/DDBJ whole genome shotgun (WGS) entry which is preliminary data.</text>
</comment>
<keyword evidence="3" id="KW-1185">Reference proteome</keyword>
<reference evidence="3" key="1">
    <citation type="submission" date="2018-12" db="EMBL/GenBank/DDBJ databases">
        <title>Tengunoibacter tsumagoiensis gen. nov., sp. nov., Dictyobacter kobayashii sp. nov., D. alpinus sp. nov., and D. joshuensis sp. nov. and description of Dictyobacteraceae fam. nov. within the order Ktedonobacterales isolated from Tengu-no-mugimeshi.</title>
        <authorList>
            <person name="Wang C.M."/>
            <person name="Zheng Y."/>
            <person name="Sakai Y."/>
            <person name="Toyoda A."/>
            <person name="Minakuchi Y."/>
            <person name="Abe K."/>
            <person name="Yokota A."/>
            <person name="Yabe S."/>
        </authorList>
    </citation>
    <scope>NUCLEOTIDE SEQUENCE [LARGE SCALE GENOMIC DNA]</scope>
    <source>
        <strain evidence="3">Uno3</strain>
    </source>
</reference>
<keyword evidence="1" id="KW-0812">Transmembrane</keyword>
<dbReference type="PANTHER" id="PTHR14136">
    <property type="entry name" value="BTB_POZ DOMAIN-CONTAINING PROTEIN KCTD9"/>
    <property type="match status" value="1"/>
</dbReference>
<accession>A0A401ZVM7</accession>
<dbReference type="SUPFAM" id="SSF141571">
    <property type="entry name" value="Pentapeptide repeat-like"/>
    <property type="match status" value="1"/>
</dbReference>
<proteinExistence type="predicted"/>
<organism evidence="2 3">
    <name type="scientific">Tengunoibacter tsumagoiensis</name>
    <dbReference type="NCBI Taxonomy" id="2014871"/>
    <lineage>
        <taxon>Bacteria</taxon>
        <taxon>Bacillati</taxon>
        <taxon>Chloroflexota</taxon>
        <taxon>Ktedonobacteria</taxon>
        <taxon>Ktedonobacterales</taxon>
        <taxon>Dictyobacteraceae</taxon>
        <taxon>Tengunoibacter</taxon>
    </lineage>
</organism>
<protein>
    <recommendedName>
        <fullName evidence="4">Pentapeptide repeat-containing protein</fullName>
    </recommendedName>
</protein>
<evidence type="ECO:0000313" key="3">
    <source>
        <dbReference type="Proteomes" id="UP000287352"/>
    </source>
</evidence>
<dbReference type="InterPro" id="IPR001646">
    <property type="entry name" value="5peptide_repeat"/>
</dbReference>
<dbReference type="RefSeq" id="WP_218028864.1">
    <property type="nucleotide sequence ID" value="NZ_BIFR01000001.1"/>
</dbReference>
<dbReference type="PANTHER" id="PTHR14136:SF17">
    <property type="entry name" value="BTB_POZ DOMAIN-CONTAINING PROTEIN KCTD9"/>
    <property type="match status" value="1"/>
</dbReference>
<evidence type="ECO:0000313" key="2">
    <source>
        <dbReference type="EMBL" id="GCE10959.1"/>
    </source>
</evidence>
<keyword evidence="1" id="KW-0472">Membrane</keyword>
<dbReference type="EMBL" id="BIFR01000001">
    <property type="protein sequence ID" value="GCE10959.1"/>
    <property type="molecule type" value="Genomic_DNA"/>
</dbReference>
<gene>
    <name evidence="2" type="ORF">KTT_08180</name>
</gene>
<feature type="transmembrane region" description="Helical" evidence="1">
    <location>
        <begin position="22"/>
        <end position="41"/>
    </location>
</feature>
<dbReference type="Proteomes" id="UP000287352">
    <property type="component" value="Unassembled WGS sequence"/>
</dbReference>